<gene>
    <name evidence="2" type="ORF">KS4_20720</name>
</gene>
<protein>
    <recommendedName>
        <fullName evidence="4">N-acetyltransferase domain-containing protein</fullName>
    </recommendedName>
</protein>
<keyword evidence="3" id="KW-1185">Reference proteome</keyword>
<dbReference type="Proteomes" id="UP000317369">
    <property type="component" value="Chromosome"/>
</dbReference>
<organism evidence="2 3">
    <name type="scientific">Poriferisphaera corsica</name>
    <dbReference type="NCBI Taxonomy" id="2528020"/>
    <lineage>
        <taxon>Bacteria</taxon>
        <taxon>Pseudomonadati</taxon>
        <taxon>Planctomycetota</taxon>
        <taxon>Phycisphaerae</taxon>
        <taxon>Phycisphaerales</taxon>
        <taxon>Phycisphaeraceae</taxon>
        <taxon>Poriferisphaera</taxon>
    </lineage>
</organism>
<proteinExistence type="predicted"/>
<evidence type="ECO:0000313" key="2">
    <source>
        <dbReference type="EMBL" id="QDU34011.1"/>
    </source>
</evidence>
<dbReference type="SUPFAM" id="SSF55729">
    <property type="entry name" value="Acyl-CoA N-acyltransferases (Nat)"/>
    <property type="match status" value="1"/>
</dbReference>
<dbReference type="RefSeq" id="WP_145077518.1">
    <property type="nucleotide sequence ID" value="NZ_CP036425.1"/>
</dbReference>
<dbReference type="InterPro" id="IPR016181">
    <property type="entry name" value="Acyl_CoA_acyltransferase"/>
</dbReference>
<name>A0A517YUW9_9BACT</name>
<feature type="region of interest" description="Disordered" evidence="1">
    <location>
        <begin position="160"/>
        <end position="191"/>
    </location>
</feature>
<accession>A0A517YUW9</accession>
<evidence type="ECO:0000313" key="3">
    <source>
        <dbReference type="Proteomes" id="UP000317369"/>
    </source>
</evidence>
<dbReference type="OrthoDB" id="9805535at2"/>
<dbReference type="KEGG" id="pcor:KS4_20720"/>
<sequence>MKLSKQLKVRPVIANNHHIWLNLAQSYEAELSPYTSKLPDLNGLFQLDSDINNQNDGYLLYQGMTPIGFSIVTKTNASNFDIREFYVCPYARNRNIGKWFAHTLFDMYSGNWHVKQIDGYDKATLFWQSVIREYTGNNYSQHKLSDAYWGRVIEQRFENPSHDADSHSLDQSQKDRRLSIPRWSPHDLPRR</sequence>
<dbReference type="AlphaFoldDB" id="A0A517YUW9"/>
<reference evidence="2 3" key="1">
    <citation type="submission" date="2019-02" db="EMBL/GenBank/DDBJ databases">
        <title>Deep-cultivation of Planctomycetes and their phenomic and genomic characterization uncovers novel biology.</title>
        <authorList>
            <person name="Wiegand S."/>
            <person name="Jogler M."/>
            <person name="Boedeker C."/>
            <person name="Pinto D."/>
            <person name="Vollmers J."/>
            <person name="Rivas-Marin E."/>
            <person name="Kohn T."/>
            <person name="Peeters S.H."/>
            <person name="Heuer A."/>
            <person name="Rast P."/>
            <person name="Oberbeckmann S."/>
            <person name="Bunk B."/>
            <person name="Jeske O."/>
            <person name="Meyerdierks A."/>
            <person name="Storesund J.E."/>
            <person name="Kallscheuer N."/>
            <person name="Luecker S."/>
            <person name="Lage O.M."/>
            <person name="Pohl T."/>
            <person name="Merkel B.J."/>
            <person name="Hornburger P."/>
            <person name="Mueller R.-W."/>
            <person name="Bruemmer F."/>
            <person name="Labrenz M."/>
            <person name="Spormann A.M."/>
            <person name="Op den Camp H."/>
            <person name="Overmann J."/>
            <person name="Amann R."/>
            <person name="Jetten M.S.M."/>
            <person name="Mascher T."/>
            <person name="Medema M.H."/>
            <person name="Devos D.P."/>
            <person name="Kaster A.-K."/>
            <person name="Ovreas L."/>
            <person name="Rohde M."/>
            <person name="Galperin M.Y."/>
            <person name="Jogler C."/>
        </authorList>
    </citation>
    <scope>NUCLEOTIDE SEQUENCE [LARGE SCALE GENOMIC DNA]</scope>
    <source>
        <strain evidence="2 3">KS4</strain>
    </source>
</reference>
<dbReference type="EMBL" id="CP036425">
    <property type="protein sequence ID" value="QDU34011.1"/>
    <property type="molecule type" value="Genomic_DNA"/>
</dbReference>
<evidence type="ECO:0008006" key="4">
    <source>
        <dbReference type="Google" id="ProtNLM"/>
    </source>
</evidence>
<dbReference type="Gene3D" id="3.40.630.30">
    <property type="match status" value="1"/>
</dbReference>
<evidence type="ECO:0000256" key="1">
    <source>
        <dbReference type="SAM" id="MobiDB-lite"/>
    </source>
</evidence>